<reference evidence="2 3" key="1">
    <citation type="submission" date="2013-07" db="EMBL/GenBank/DDBJ databases">
        <title>Thioclava pacifica DSM 10166 Genome Sequencing.</title>
        <authorList>
            <person name="Lai Q."/>
            <person name="Shao Z."/>
        </authorList>
    </citation>
    <scope>NUCLEOTIDE SEQUENCE [LARGE SCALE GENOMIC DNA]</scope>
    <source>
        <strain evidence="2 3">DSM 10166</strain>
    </source>
</reference>
<sequence length="89" mass="9215">MSSPFAIAALALLLGFAVGLVHFLSLKRVAALYLGGSVAWPIALQLIRLAILVVMMVWLAKAGALPLLAGALGLILARVVVLRLAGKEA</sequence>
<keyword evidence="3" id="KW-1185">Reference proteome</keyword>
<evidence type="ECO:0000313" key="2">
    <source>
        <dbReference type="EMBL" id="KEO50878.1"/>
    </source>
</evidence>
<keyword evidence="1" id="KW-1133">Transmembrane helix</keyword>
<evidence type="ECO:0000313" key="3">
    <source>
        <dbReference type="Proteomes" id="UP000027432"/>
    </source>
</evidence>
<dbReference type="STRING" id="1353537.TP2_13400"/>
<name>A0A074J5H6_9RHOB</name>
<dbReference type="RefSeq" id="WP_038079612.1">
    <property type="nucleotide sequence ID" value="NZ_AUND01000040.1"/>
</dbReference>
<keyword evidence="1" id="KW-0812">Transmembrane</keyword>
<comment type="caution">
    <text evidence="2">The sequence shown here is derived from an EMBL/GenBank/DDBJ whole genome shotgun (WGS) entry which is preliminary data.</text>
</comment>
<dbReference type="Proteomes" id="UP000027432">
    <property type="component" value="Unassembled WGS sequence"/>
</dbReference>
<gene>
    <name evidence="2" type="ORF">TP2_13400</name>
</gene>
<evidence type="ECO:0008006" key="4">
    <source>
        <dbReference type="Google" id="ProtNLM"/>
    </source>
</evidence>
<dbReference type="eggNOG" id="ENOG503172U">
    <property type="taxonomic scope" value="Bacteria"/>
</dbReference>
<organism evidence="2 3">
    <name type="scientific">Thioclava pacifica DSM 10166</name>
    <dbReference type="NCBI Taxonomy" id="1353537"/>
    <lineage>
        <taxon>Bacteria</taxon>
        <taxon>Pseudomonadati</taxon>
        <taxon>Pseudomonadota</taxon>
        <taxon>Alphaproteobacteria</taxon>
        <taxon>Rhodobacterales</taxon>
        <taxon>Paracoccaceae</taxon>
        <taxon>Thioclava</taxon>
    </lineage>
</organism>
<keyword evidence="1" id="KW-0472">Membrane</keyword>
<proteinExistence type="predicted"/>
<feature type="transmembrane region" description="Helical" evidence="1">
    <location>
        <begin position="65"/>
        <end position="85"/>
    </location>
</feature>
<dbReference type="AlphaFoldDB" id="A0A074J5H6"/>
<feature type="transmembrane region" description="Helical" evidence="1">
    <location>
        <begin position="6"/>
        <end position="26"/>
    </location>
</feature>
<feature type="transmembrane region" description="Helical" evidence="1">
    <location>
        <begin position="38"/>
        <end position="59"/>
    </location>
</feature>
<protein>
    <recommendedName>
        <fullName evidence="4">N-ATPase, AtpR subunit</fullName>
    </recommendedName>
</protein>
<dbReference type="EMBL" id="AUND01000040">
    <property type="protein sequence ID" value="KEO50878.1"/>
    <property type="molecule type" value="Genomic_DNA"/>
</dbReference>
<accession>A0A074J5H6</accession>
<dbReference type="Pfam" id="PF12966">
    <property type="entry name" value="AtpR"/>
    <property type="match status" value="1"/>
</dbReference>
<dbReference type="InterPro" id="IPR017581">
    <property type="entry name" value="AtpR-like"/>
</dbReference>
<evidence type="ECO:0000256" key="1">
    <source>
        <dbReference type="SAM" id="Phobius"/>
    </source>
</evidence>